<keyword evidence="6 8" id="KW-0472">Membrane</keyword>
<organism evidence="10">
    <name type="scientific">Candidatus Methanophaga sp. ANME-1 ERB7</name>
    <dbReference type="NCBI Taxonomy" id="2759913"/>
    <lineage>
        <taxon>Archaea</taxon>
        <taxon>Methanobacteriati</taxon>
        <taxon>Methanobacteriota</taxon>
        <taxon>Stenosarchaea group</taxon>
        <taxon>Methanomicrobia</taxon>
        <taxon>Candidatus Methanophagales</taxon>
        <taxon>Candidatus Methanophagaceae</taxon>
        <taxon>Candidatus Methanophaga</taxon>
    </lineage>
</organism>
<evidence type="ECO:0000256" key="4">
    <source>
        <dbReference type="ARBA" id="ARBA00022692"/>
    </source>
</evidence>
<proteinExistence type="inferred from homology"/>
<dbReference type="EMBL" id="MT631686">
    <property type="protein sequence ID" value="QNO57361.1"/>
    <property type="molecule type" value="Genomic_DNA"/>
</dbReference>
<gene>
    <name evidence="10" type="ORF">DPOOOCMC_00019</name>
</gene>
<dbReference type="InterPro" id="IPR025966">
    <property type="entry name" value="OppC_N"/>
</dbReference>
<dbReference type="Gene3D" id="1.10.3720.10">
    <property type="entry name" value="MetI-like"/>
    <property type="match status" value="1"/>
</dbReference>
<accession>A0A7G9ZAS7</accession>
<dbReference type="InterPro" id="IPR014157">
    <property type="entry name" value="Nickel_NikC"/>
</dbReference>
<dbReference type="PROSITE" id="PS50928">
    <property type="entry name" value="ABC_TM1"/>
    <property type="match status" value="1"/>
</dbReference>
<dbReference type="Pfam" id="PF00528">
    <property type="entry name" value="BPD_transp_1"/>
    <property type="match status" value="1"/>
</dbReference>
<evidence type="ECO:0000256" key="7">
    <source>
        <dbReference type="ARBA" id="ARBA00024202"/>
    </source>
</evidence>
<feature type="transmembrane region" description="Helical" evidence="8">
    <location>
        <begin position="199"/>
        <end position="224"/>
    </location>
</feature>
<dbReference type="GO" id="GO:0005886">
    <property type="term" value="C:plasma membrane"/>
    <property type="evidence" value="ECO:0007669"/>
    <property type="project" value="UniProtKB-SubCell"/>
</dbReference>
<dbReference type="PANTHER" id="PTHR43386">
    <property type="entry name" value="OLIGOPEPTIDE TRANSPORT SYSTEM PERMEASE PROTEIN APPC"/>
    <property type="match status" value="1"/>
</dbReference>
<dbReference type="Pfam" id="PF12911">
    <property type="entry name" value="OppC_N"/>
    <property type="match status" value="1"/>
</dbReference>
<protein>
    <recommendedName>
        <fullName evidence="9">ABC transmembrane type-1 domain-containing protein</fullName>
    </recommendedName>
</protein>
<dbReference type="InterPro" id="IPR053385">
    <property type="entry name" value="ABC_transport_permease"/>
</dbReference>
<feature type="transmembrane region" description="Helical" evidence="8">
    <location>
        <begin position="20"/>
        <end position="39"/>
    </location>
</feature>
<dbReference type="GO" id="GO:0015099">
    <property type="term" value="F:nickel cation transmembrane transporter activity"/>
    <property type="evidence" value="ECO:0007669"/>
    <property type="project" value="InterPro"/>
</dbReference>
<name>A0A7G9ZAS7_9EURY</name>
<keyword evidence="5 8" id="KW-1133">Transmembrane helix</keyword>
<sequence>MVSRLAGIVMQFKEHKIAMVGAVLILVLVLIAVFAPYIAPHDPIEINLKERLLAPNMEYPLGTDNLGRCMLSRIIYGARISLQLGIIVVGITSVIGITLGMIAGYYGGVLDELIMRGVDILLVFPGIILALVIAGILGPGLFNVMLALAIVGWTGYARVVRGVVLSVKEKEYVESARALGVGDRYIITRHILPSCVAPIIVIATLGMAYVILAAAALSFLGLGAQPPTPEWGSMLNNGKNFMRTAPHLTIFPGLAIMITILAFNFIGDGLRDALDPRVSEKMIER</sequence>
<dbReference type="InterPro" id="IPR050366">
    <property type="entry name" value="BP-dependent_transpt_permease"/>
</dbReference>
<feature type="transmembrane region" description="Helical" evidence="8">
    <location>
        <begin position="118"/>
        <end position="136"/>
    </location>
</feature>
<evidence type="ECO:0000313" key="10">
    <source>
        <dbReference type="EMBL" id="QNO57361.1"/>
    </source>
</evidence>
<evidence type="ECO:0000256" key="1">
    <source>
        <dbReference type="ARBA" id="ARBA00004651"/>
    </source>
</evidence>
<evidence type="ECO:0000256" key="2">
    <source>
        <dbReference type="ARBA" id="ARBA00022448"/>
    </source>
</evidence>
<dbReference type="AlphaFoldDB" id="A0A7G9ZAS7"/>
<keyword evidence="4 8" id="KW-0812">Transmembrane</keyword>
<keyword evidence="2 8" id="KW-0813">Transport</keyword>
<dbReference type="InterPro" id="IPR000515">
    <property type="entry name" value="MetI-like"/>
</dbReference>
<reference evidence="10" key="1">
    <citation type="submission" date="2020-06" db="EMBL/GenBank/DDBJ databases">
        <title>Unique genomic features of the anaerobic methanotrophic archaea.</title>
        <authorList>
            <person name="Chadwick G.L."/>
            <person name="Skennerton C.T."/>
            <person name="Laso-Perez R."/>
            <person name="Leu A.O."/>
            <person name="Speth D.R."/>
            <person name="Yu H."/>
            <person name="Morgan-Lang C."/>
            <person name="Hatzenpichler R."/>
            <person name="Goudeau D."/>
            <person name="Malmstrom R."/>
            <person name="Brazelton W.J."/>
            <person name="Woyke T."/>
            <person name="Hallam S.J."/>
            <person name="Tyson G.W."/>
            <person name="Wegener G."/>
            <person name="Boetius A."/>
            <person name="Orphan V."/>
        </authorList>
    </citation>
    <scope>NUCLEOTIDE SEQUENCE</scope>
</reference>
<evidence type="ECO:0000256" key="5">
    <source>
        <dbReference type="ARBA" id="ARBA00022989"/>
    </source>
</evidence>
<dbReference type="PANTHER" id="PTHR43386:SF1">
    <property type="entry name" value="D,D-DIPEPTIDE TRANSPORT SYSTEM PERMEASE PROTEIN DDPC-RELATED"/>
    <property type="match status" value="1"/>
</dbReference>
<comment type="similarity">
    <text evidence="7">Belongs to the binding-protein-dependent transport system permease family. OppBC subfamily.</text>
</comment>
<evidence type="ECO:0000259" key="9">
    <source>
        <dbReference type="PROSITE" id="PS50928"/>
    </source>
</evidence>
<feature type="transmembrane region" description="Helical" evidence="8">
    <location>
        <begin position="80"/>
        <end position="106"/>
    </location>
</feature>
<dbReference type="NCBIfam" id="NF045474">
    <property type="entry name" value="Opp2C"/>
    <property type="match status" value="1"/>
</dbReference>
<dbReference type="NCBIfam" id="TIGR02790">
    <property type="entry name" value="nickel_nikC"/>
    <property type="match status" value="1"/>
</dbReference>
<evidence type="ECO:0000256" key="3">
    <source>
        <dbReference type="ARBA" id="ARBA00022475"/>
    </source>
</evidence>
<dbReference type="CDD" id="cd06261">
    <property type="entry name" value="TM_PBP2"/>
    <property type="match status" value="1"/>
</dbReference>
<feature type="domain" description="ABC transmembrane type-1" evidence="9">
    <location>
        <begin position="78"/>
        <end position="267"/>
    </location>
</feature>
<evidence type="ECO:0000256" key="6">
    <source>
        <dbReference type="ARBA" id="ARBA00023136"/>
    </source>
</evidence>
<feature type="transmembrane region" description="Helical" evidence="8">
    <location>
        <begin position="142"/>
        <end position="160"/>
    </location>
</feature>
<comment type="subcellular location">
    <subcellularLocation>
        <location evidence="1 8">Cell membrane</location>
        <topology evidence="1 8">Multi-pass membrane protein</topology>
    </subcellularLocation>
</comment>
<dbReference type="InterPro" id="IPR035906">
    <property type="entry name" value="MetI-like_sf"/>
</dbReference>
<dbReference type="SUPFAM" id="SSF161098">
    <property type="entry name" value="MetI-like"/>
    <property type="match status" value="1"/>
</dbReference>
<keyword evidence="3" id="KW-1003">Cell membrane</keyword>
<feature type="transmembrane region" description="Helical" evidence="8">
    <location>
        <begin position="244"/>
        <end position="267"/>
    </location>
</feature>
<evidence type="ECO:0000256" key="8">
    <source>
        <dbReference type="RuleBase" id="RU363032"/>
    </source>
</evidence>